<accession>A0A381ZZL2</accession>
<proteinExistence type="predicted"/>
<evidence type="ECO:0000313" key="1">
    <source>
        <dbReference type="EMBL" id="SVA94680.1"/>
    </source>
</evidence>
<name>A0A381ZZL2_9ZZZZ</name>
<protein>
    <submittedName>
        <fullName evidence="1">Uncharacterized protein</fullName>
    </submittedName>
</protein>
<dbReference type="EMBL" id="UINC01023299">
    <property type="protein sequence ID" value="SVA94680.1"/>
    <property type="molecule type" value="Genomic_DNA"/>
</dbReference>
<sequence length="113" mass="13087">MKKHTQYILALLFTLASYGHVQGNELDYSTKQIRTMWFGCSTVFRVNFPKMPEQIKIVLCDCYVNHMREKYSAEEVLEITKEESWKLGSEVAQICKIPEKLRKTTRAIPQGAA</sequence>
<gene>
    <name evidence="1" type="ORF">METZ01_LOCUS147534</name>
</gene>
<reference evidence="1" key="1">
    <citation type="submission" date="2018-05" db="EMBL/GenBank/DDBJ databases">
        <authorList>
            <person name="Lanie J.A."/>
            <person name="Ng W.-L."/>
            <person name="Kazmierczak K.M."/>
            <person name="Andrzejewski T.M."/>
            <person name="Davidsen T.M."/>
            <person name="Wayne K.J."/>
            <person name="Tettelin H."/>
            <person name="Glass J.I."/>
            <person name="Rusch D."/>
            <person name="Podicherti R."/>
            <person name="Tsui H.-C.T."/>
            <person name="Winkler M.E."/>
        </authorList>
    </citation>
    <scope>NUCLEOTIDE SEQUENCE</scope>
</reference>
<organism evidence="1">
    <name type="scientific">marine metagenome</name>
    <dbReference type="NCBI Taxonomy" id="408172"/>
    <lineage>
        <taxon>unclassified sequences</taxon>
        <taxon>metagenomes</taxon>
        <taxon>ecological metagenomes</taxon>
    </lineage>
</organism>
<dbReference type="AlphaFoldDB" id="A0A381ZZL2"/>